<reference evidence="3 4" key="1">
    <citation type="journal article" date="2016" name="Proc. Natl. Acad. Sci. U.S.A.">
        <title>Comparative genomics of biotechnologically important yeasts.</title>
        <authorList>
            <person name="Riley R."/>
            <person name="Haridas S."/>
            <person name="Wolfe K.H."/>
            <person name="Lopes M.R."/>
            <person name="Hittinger C.T."/>
            <person name="Goeker M."/>
            <person name="Salamov A.A."/>
            <person name="Wisecaver J.H."/>
            <person name="Long T.M."/>
            <person name="Calvey C.H."/>
            <person name="Aerts A.L."/>
            <person name="Barry K.W."/>
            <person name="Choi C."/>
            <person name="Clum A."/>
            <person name="Coughlan A.Y."/>
            <person name="Deshpande S."/>
            <person name="Douglass A.P."/>
            <person name="Hanson S.J."/>
            <person name="Klenk H.-P."/>
            <person name="LaButti K.M."/>
            <person name="Lapidus A."/>
            <person name="Lindquist E.A."/>
            <person name="Lipzen A.M."/>
            <person name="Meier-Kolthoff J.P."/>
            <person name="Ohm R.A."/>
            <person name="Otillar R.P."/>
            <person name="Pangilinan J.L."/>
            <person name="Peng Y."/>
            <person name="Rokas A."/>
            <person name="Rosa C.A."/>
            <person name="Scheuner C."/>
            <person name="Sibirny A.A."/>
            <person name="Slot J.C."/>
            <person name="Stielow J.B."/>
            <person name="Sun H."/>
            <person name="Kurtzman C.P."/>
            <person name="Blackwell M."/>
            <person name="Grigoriev I.V."/>
            <person name="Jeffries T.W."/>
        </authorList>
    </citation>
    <scope>NUCLEOTIDE SEQUENCE [LARGE SCALE GENOMIC DNA]</scope>
    <source>
        <strain evidence="4">ATCC 58044 / CBS 1984 / NCYC 433 / NRRL Y-366-8</strain>
    </source>
</reference>
<dbReference type="STRING" id="683960.A0A1E3NW30"/>
<dbReference type="GeneID" id="30203872"/>
<protein>
    <recommendedName>
        <fullName evidence="2">DUF7082 domain-containing protein</fullName>
    </recommendedName>
</protein>
<dbReference type="InterPro" id="IPR055509">
    <property type="entry name" value="DUF7082"/>
</dbReference>
<dbReference type="EMBL" id="KV454215">
    <property type="protein sequence ID" value="ODQ56787.1"/>
    <property type="molecule type" value="Genomic_DNA"/>
</dbReference>
<proteinExistence type="predicted"/>
<organism evidence="3 4">
    <name type="scientific">Wickerhamomyces anomalus (strain ATCC 58044 / CBS 1984 / NCYC 433 / NRRL Y-366-8)</name>
    <name type="common">Yeast</name>
    <name type="synonym">Hansenula anomala</name>
    <dbReference type="NCBI Taxonomy" id="683960"/>
    <lineage>
        <taxon>Eukaryota</taxon>
        <taxon>Fungi</taxon>
        <taxon>Dikarya</taxon>
        <taxon>Ascomycota</taxon>
        <taxon>Saccharomycotina</taxon>
        <taxon>Saccharomycetes</taxon>
        <taxon>Phaffomycetales</taxon>
        <taxon>Wickerhamomycetaceae</taxon>
        <taxon>Wickerhamomyces</taxon>
    </lineage>
</organism>
<dbReference type="RefSeq" id="XP_019035994.1">
    <property type="nucleotide sequence ID" value="XM_019186626.1"/>
</dbReference>
<keyword evidence="4" id="KW-1185">Reference proteome</keyword>
<feature type="compositionally biased region" description="Polar residues" evidence="1">
    <location>
        <begin position="364"/>
        <end position="379"/>
    </location>
</feature>
<gene>
    <name evidence="3" type="ORF">WICANDRAFT_98083</name>
</gene>
<feature type="region of interest" description="Disordered" evidence="1">
    <location>
        <begin position="436"/>
        <end position="461"/>
    </location>
</feature>
<sequence>MASVEDYPYDQSMFKFSNPPTASGTIGDLNGFGFPTNQIEYFNLGQPPMNLEPMINHSYDLASSTMDPLSNVSPSIEQHQQQPPLQQPVFLSNANLLDLNQTQQIIQPQLSHPLSSTDDSSSSLTPFDQSVSSSTAQFSNSGFISEDSVFPPVDAFIPSSIDTQHQQQQHQFHLQKQNQVQGVKQEHFQRSRYLSEPNIMTSTSNDSPFSLSPQSITFGSNPPTSATTITTTTTLYDSNVKPLYQRYRVIRGISSGGSATKPPRIMTTANHHYVPVNLELLDANLQECCLPTWNEEEKADKRRIIRIERYQVGSKIIAKFSIVGSAKENPTPLESQPGVDVVEVSCLECFTKQSEDTDNEEESGNSTPMNNYSYGSTNTNGVEETKRSFYITSVEVIKIVELLIGTEVQDPAERRRERGRIRSNLVPFWSKRPISSRMSNNEMRSNSSSPKSESNNSFNQISNISPDYSDFRIELATRIMAYDVRKPRGFDKEVRILKWEKLIPALRRALQSYYAEIPDGQDDF</sequence>
<feature type="region of interest" description="Disordered" evidence="1">
    <location>
        <begin position="353"/>
        <end position="379"/>
    </location>
</feature>
<evidence type="ECO:0000313" key="4">
    <source>
        <dbReference type="Proteomes" id="UP000094112"/>
    </source>
</evidence>
<accession>A0A1E3NW30</accession>
<feature type="domain" description="DUF7082" evidence="2">
    <location>
        <begin position="285"/>
        <end position="508"/>
    </location>
</feature>
<dbReference type="Proteomes" id="UP000094112">
    <property type="component" value="Unassembled WGS sequence"/>
</dbReference>
<evidence type="ECO:0000256" key="1">
    <source>
        <dbReference type="SAM" id="MobiDB-lite"/>
    </source>
</evidence>
<evidence type="ECO:0000259" key="2">
    <source>
        <dbReference type="Pfam" id="PF23305"/>
    </source>
</evidence>
<feature type="compositionally biased region" description="Low complexity" evidence="1">
    <location>
        <begin position="113"/>
        <end position="126"/>
    </location>
</feature>
<evidence type="ECO:0000313" key="3">
    <source>
        <dbReference type="EMBL" id="ODQ56787.1"/>
    </source>
</evidence>
<name>A0A1E3NW30_WICAA</name>
<dbReference type="OrthoDB" id="1751210at2759"/>
<dbReference type="AlphaFoldDB" id="A0A1E3NW30"/>
<feature type="region of interest" description="Disordered" evidence="1">
    <location>
        <begin position="111"/>
        <end position="131"/>
    </location>
</feature>
<dbReference type="Pfam" id="PF23305">
    <property type="entry name" value="DUF7082"/>
    <property type="match status" value="1"/>
</dbReference>